<reference evidence="2" key="1">
    <citation type="submission" date="2023-06" db="EMBL/GenBank/DDBJ databases">
        <title>Genome-scale phylogeny and comparative genomics of the fungal order Sordariales.</title>
        <authorList>
            <consortium name="Lawrence Berkeley National Laboratory"/>
            <person name="Hensen N."/>
            <person name="Bonometti L."/>
            <person name="Westerberg I."/>
            <person name="Brannstrom I.O."/>
            <person name="Guillou S."/>
            <person name="Cros-Aarteil S."/>
            <person name="Calhoun S."/>
            <person name="Haridas S."/>
            <person name="Kuo A."/>
            <person name="Mondo S."/>
            <person name="Pangilinan J."/>
            <person name="Riley R."/>
            <person name="Labutti K."/>
            <person name="Andreopoulos B."/>
            <person name="Lipzen A."/>
            <person name="Chen C."/>
            <person name="Yanf M."/>
            <person name="Daum C."/>
            <person name="Ng V."/>
            <person name="Clum A."/>
            <person name="Steindorff A."/>
            <person name="Ohm R."/>
            <person name="Martin F."/>
            <person name="Silar P."/>
            <person name="Natvig D."/>
            <person name="Lalanne C."/>
            <person name="Gautier V."/>
            <person name="Ament-Velasquez S.L."/>
            <person name="Kruys A."/>
            <person name="Hutchinson M.I."/>
            <person name="Powell A.J."/>
            <person name="Barry K."/>
            <person name="Miller A.N."/>
            <person name="Grigoriev I.V."/>
            <person name="Debuchy R."/>
            <person name="Gladieux P."/>
            <person name="Thoren M.H."/>
            <person name="Johannesson H."/>
        </authorList>
    </citation>
    <scope>NUCLEOTIDE SEQUENCE</scope>
    <source>
        <strain evidence="2">SMH2532-1</strain>
    </source>
</reference>
<dbReference type="Proteomes" id="UP001174936">
    <property type="component" value="Unassembled WGS sequence"/>
</dbReference>
<proteinExistence type="predicted"/>
<feature type="domain" description="Heterokaryon incompatibility" evidence="1">
    <location>
        <begin position="1"/>
        <end position="81"/>
    </location>
</feature>
<feature type="non-terminal residue" evidence="2">
    <location>
        <position position="203"/>
    </location>
</feature>
<keyword evidence="3" id="KW-1185">Reference proteome</keyword>
<dbReference type="PANTHER" id="PTHR33112">
    <property type="entry name" value="DOMAIN PROTEIN, PUTATIVE-RELATED"/>
    <property type="match status" value="1"/>
</dbReference>
<dbReference type="AlphaFoldDB" id="A0AA39YHN0"/>
<accession>A0AA39YHN0</accession>
<dbReference type="PANTHER" id="PTHR33112:SF9">
    <property type="entry name" value="HETEROKARYON INCOMPATIBILITY DOMAIN-CONTAINING PROTEIN"/>
    <property type="match status" value="1"/>
</dbReference>
<comment type="caution">
    <text evidence="2">The sequence shown here is derived from an EMBL/GenBank/DDBJ whole genome shotgun (WGS) entry which is preliminary data.</text>
</comment>
<dbReference type="Pfam" id="PF06985">
    <property type="entry name" value="HET"/>
    <property type="match status" value="1"/>
</dbReference>
<dbReference type="InterPro" id="IPR010730">
    <property type="entry name" value="HET"/>
</dbReference>
<organism evidence="2 3">
    <name type="scientific">Cercophora newfieldiana</name>
    <dbReference type="NCBI Taxonomy" id="92897"/>
    <lineage>
        <taxon>Eukaryota</taxon>
        <taxon>Fungi</taxon>
        <taxon>Dikarya</taxon>
        <taxon>Ascomycota</taxon>
        <taxon>Pezizomycotina</taxon>
        <taxon>Sordariomycetes</taxon>
        <taxon>Sordariomycetidae</taxon>
        <taxon>Sordariales</taxon>
        <taxon>Lasiosphaeriaceae</taxon>
        <taxon>Cercophora</taxon>
    </lineage>
</organism>
<sequence>YATLSYCWGLSAASKTTQDNLLDRCHNIPLDELSNTLRDAILFAKRLGIDYLWIDALCIIQEDGGKNWAEQTSQMTGIYESGSGQRHHRTRRGTSMIFIFLVASYYPKLATNDRRALSKRGWAFQERLVSPATVHFTDCGMIWECCSKIDTETKWDEVALTYHADRLPAVAGLASRIASAFGITYVAGLWKEDLAHGLCWMVK</sequence>
<protein>
    <submittedName>
        <fullName evidence="2">Heterokaryon incompatibility protein-domain-containing protein</fullName>
    </submittedName>
</protein>
<feature type="non-terminal residue" evidence="2">
    <location>
        <position position="1"/>
    </location>
</feature>
<name>A0AA39YHN0_9PEZI</name>
<dbReference type="EMBL" id="JAULSV010000002">
    <property type="protein sequence ID" value="KAK0652813.1"/>
    <property type="molecule type" value="Genomic_DNA"/>
</dbReference>
<evidence type="ECO:0000313" key="2">
    <source>
        <dbReference type="EMBL" id="KAK0652813.1"/>
    </source>
</evidence>
<evidence type="ECO:0000313" key="3">
    <source>
        <dbReference type="Proteomes" id="UP001174936"/>
    </source>
</evidence>
<evidence type="ECO:0000259" key="1">
    <source>
        <dbReference type="Pfam" id="PF06985"/>
    </source>
</evidence>
<gene>
    <name evidence="2" type="ORF">B0T16DRAFT_291279</name>
</gene>